<evidence type="ECO:0008006" key="3">
    <source>
        <dbReference type="Google" id="ProtNLM"/>
    </source>
</evidence>
<dbReference type="RefSeq" id="WP_188826798.1">
    <property type="nucleotide sequence ID" value="NZ_BMMW01000001.1"/>
</dbReference>
<organism evidence="1 2">
    <name type="scientific">Nocardia camponoti</name>
    <dbReference type="NCBI Taxonomy" id="1616106"/>
    <lineage>
        <taxon>Bacteria</taxon>
        <taxon>Bacillati</taxon>
        <taxon>Actinomycetota</taxon>
        <taxon>Actinomycetes</taxon>
        <taxon>Mycobacteriales</taxon>
        <taxon>Nocardiaceae</taxon>
        <taxon>Nocardia</taxon>
    </lineage>
</organism>
<evidence type="ECO:0000313" key="2">
    <source>
        <dbReference type="Proteomes" id="UP000612956"/>
    </source>
</evidence>
<keyword evidence="2" id="KW-1185">Reference proteome</keyword>
<proteinExistence type="predicted"/>
<protein>
    <recommendedName>
        <fullName evidence="3">Alpha/beta hydrolase</fullName>
    </recommendedName>
</protein>
<evidence type="ECO:0000313" key="1">
    <source>
        <dbReference type="EMBL" id="GGK33894.1"/>
    </source>
</evidence>
<reference evidence="1" key="2">
    <citation type="submission" date="2020-09" db="EMBL/GenBank/DDBJ databases">
        <authorList>
            <person name="Sun Q."/>
            <person name="Zhou Y."/>
        </authorList>
    </citation>
    <scope>NUCLEOTIDE SEQUENCE</scope>
    <source>
        <strain evidence="1">CGMCC 4.7278</strain>
    </source>
</reference>
<dbReference type="EMBL" id="BMMW01000001">
    <property type="protein sequence ID" value="GGK33894.1"/>
    <property type="molecule type" value="Genomic_DNA"/>
</dbReference>
<reference evidence="1" key="1">
    <citation type="journal article" date="2014" name="Int. J. Syst. Evol. Microbiol.">
        <title>Complete genome sequence of Corynebacterium casei LMG S-19264T (=DSM 44701T), isolated from a smear-ripened cheese.</title>
        <authorList>
            <consortium name="US DOE Joint Genome Institute (JGI-PGF)"/>
            <person name="Walter F."/>
            <person name="Albersmeier A."/>
            <person name="Kalinowski J."/>
            <person name="Ruckert C."/>
        </authorList>
    </citation>
    <scope>NUCLEOTIDE SEQUENCE</scope>
    <source>
        <strain evidence="1">CGMCC 4.7278</strain>
    </source>
</reference>
<dbReference type="InterPro" id="IPR029058">
    <property type="entry name" value="AB_hydrolase_fold"/>
</dbReference>
<dbReference type="SUPFAM" id="SSF53474">
    <property type="entry name" value="alpha/beta-Hydrolases"/>
    <property type="match status" value="1"/>
</dbReference>
<name>A0A917V3Y5_9NOCA</name>
<sequence length="190" mass="19444">MTGDEWAGAVPAQPLLCLHTGEDPAHSFAGQVDALGAISFAVRAVPSTDAQSVEAWVDEVALAVTALGHDRVHLLATGASSFGALVLAGRCPALITSLVLGDPEIEPEIPGYAELLAHVAVPTLVVAAAPDAHTEFGHAQRIAGGIDNGLFVIIDGGKVPVHRECAASFNEWITAFTVIAEGLDAVASGR</sequence>
<dbReference type="Proteomes" id="UP000612956">
    <property type="component" value="Unassembled WGS sequence"/>
</dbReference>
<accession>A0A917V3Y5</accession>
<dbReference type="AlphaFoldDB" id="A0A917V3Y5"/>
<dbReference type="Gene3D" id="3.40.50.1820">
    <property type="entry name" value="alpha/beta hydrolase"/>
    <property type="match status" value="2"/>
</dbReference>
<gene>
    <name evidence="1" type="ORF">GCM10011591_01960</name>
</gene>
<comment type="caution">
    <text evidence="1">The sequence shown here is derived from an EMBL/GenBank/DDBJ whole genome shotgun (WGS) entry which is preliminary data.</text>
</comment>